<dbReference type="PANTHER" id="PTHR42829:SF2">
    <property type="entry name" value="NADH-UBIQUINONE OXIDOREDUCTASE CHAIN 5"/>
    <property type="match status" value="1"/>
</dbReference>
<feature type="transmembrane region" description="Helical" evidence="16">
    <location>
        <begin position="147"/>
        <end position="166"/>
    </location>
</feature>
<comment type="catalytic activity">
    <reaction evidence="14 16">
        <text>a plastoquinone + NADPH + (n+1) H(+)(in) = a plastoquinol + NADP(+) + n H(+)(out)</text>
        <dbReference type="Rhea" id="RHEA:42612"/>
        <dbReference type="Rhea" id="RHEA-COMP:9561"/>
        <dbReference type="Rhea" id="RHEA-COMP:9562"/>
        <dbReference type="ChEBI" id="CHEBI:15378"/>
        <dbReference type="ChEBI" id="CHEBI:17757"/>
        <dbReference type="ChEBI" id="CHEBI:57783"/>
        <dbReference type="ChEBI" id="CHEBI:58349"/>
        <dbReference type="ChEBI" id="CHEBI:62192"/>
    </reaction>
</comment>
<dbReference type="GO" id="GO:0003954">
    <property type="term" value="F:NADH dehydrogenase activity"/>
    <property type="evidence" value="ECO:0007669"/>
    <property type="project" value="TreeGrafter"/>
</dbReference>
<keyword evidence="10" id="KW-1278">Translocase</keyword>
<feature type="transmembrane region" description="Helical" evidence="16">
    <location>
        <begin position="293"/>
        <end position="315"/>
    </location>
</feature>
<keyword evidence="16" id="KW-0793">Thylakoid</keyword>
<feature type="transmembrane region" description="Helical" evidence="16">
    <location>
        <begin position="122"/>
        <end position="141"/>
    </location>
</feature>
<comment type="subunit">
    <text evidence="4 16">NDH is composed of at least 16 different subunits, 5 of which are encoded in the nucleus.</text>
</comment>
<evidence type="ECO:0000256" key="4">
    <source>
        <dbReference type="ARBA" id="ARBA00011199"/>
    </source>
</evidence>
<dbReference type="InterPro" id="IPR001750">
    <property type="entry name" value="ND/Mrp_TM"/>
</dbReference>
<feature type="transmembrane region" description="Helical" evidence="16">
    <location>
        <begin position="6"/>
        <end position="29"/>
    </location>
</feature>
<evidence type="ECO:0000256" key="7">
    <source>
        <dbReference type="ARBA" id="ARBA00022719"/>
    </source>
</evidence>
<evidence type="ECO:0000256" key="14">
    <source>
        <dbReference type="ARBA" id="ARBA00047726"/>
    </source>
</evidence>
<evidence type="ECO:0000256" key="2">
    <source>
        <dbReference type="ARBA" id="ARBA00004454"/>
    </source>
</evidence>
<accession>A0A088CIF9</accession>
<evidence type="ECO:0000256" key="3">
    <source>
        <dbReference type="ARBA" id="ARBA00008200"/>
    </source>
</evidence>
<geneLocation type="chloroplast" evidence="20"/>
<feature type="domain" description="NADH-Ubiquinone oxidoreductase (complex I) chain 5 N-terminal" evidence="18">
    <location>
        <begin position="75"/>
        <end position="125"/>
    </location>
</feature>
<gene>
    <name evidence="16 20" type="primary">ndhF</name>
</gene>
<dbReference type="InterPro" id="IPR003945">
    <property type="entry name" value="NU5C-like"/>
</dbReference>
<dbReference type="Pfam" id="PF00361">
    <property type="entry name" value="Proton_antipo_M"/>
    <property type="match status" value="1"/>
</dbReference>
<protein>
    <recommendedName>
        <fullName evidence="5 16">NAD(P)H-quinone oxidoreductase subunit 5, chloroplastic</fullName>
        <ecNumber evidence="16">7.1.1.-</ecNumber>
    </recommendedName>
    <alternativeName>
        <fullName evidence="16">NADH-plastoquinone oxidoreductase subunit 5</fullName>
    </alternativeName>
</protein>
<dbReference type="NCBIfam" id="NF005141">
    <property type="entry name" value="PRK06590.1"/>
    <property type="match status" value="1"/>
</dbReference>
<feature type="transmembrane region" description="Helical" evidence="16">
    <location>
        <begin position="41"/>
        <end position="60"/>
    </location>
</feature>
<sequence length="647" mass="71926">MEWISHYVWLIPTFPLISSLISGVGLLSARQATLATRRNHAILAISGLVGSLFLSLLAFWDQIQTGHSFRWLIEWILTDSFRLQVGYLVDPLASLMLVLVTTVAICVMIYSDTYMKYDEGYVRFFAYLSLFTASMLGLILSPNLIQVYAFWELVGMCSYLLVGFWFTRPSAAEACQKAFITNRVGDFGLLLGILGLYGITGSFEFNIQADHLGDFLVQNPQARWFAGLVCGCVFLGPVAKSAQFPLHVWLPDAMEGPTPISALIHAATMVAAGIFLVARMFPVFDQLPLVMQGIAWTGTFTAFLGATIALTQSDLKKGLAYSTMSQLGYMMMAMGVGAYTASLFHLITHAYSKALLFLGSGSVIHGMEPVAGFNPAKNQNMGFMGGLKKWMPWTSWTFLIGTASICGFPPFACFWSKDAILAETFNEYPICWLIAWLTAGMTSFYMFRIYFLTFEGDFRGDQLGPQTSSPKESSPGMVAPLVILTIPTITIGWIGTPFQNWFEELIHPPGPWVPIEVDFEEFFSMAGSSVGIAVIGFACASLLYREQRFDPIELSRRFASLNRLSQSKWYIDEFYDLFLVRGTRRLANQLLAIDQRFFDGAVNTTGLGTLLTAETLKYTGSGQVQNYLLFILGSISLFGLTKWWLIP</sequence>
<dbReference type="EMBL" id="KJ746600">
    <property type="protein sequence ID" value="AID67680.1"/>
    <property type="molecule type" value="Genomic_DNA"/>
</dbReference>
<dbReference type="NCBIfam" id="TIGR01974">
    <property type="entry name" value="NDH_I_L"/>
    <property type="match status" value="1"/>
</dbReference>
<feature type="domain" description="NADH:ubiquinone/plastoquinone oxidoreductase chloroplast chain 5 C-terminal" evidence="19">
    <location>
        <begin position="467"/>
        <end position="590"/>
    </location>
</feature>
<dbReference type="RefSeq" id="YP_009057901.1">
    <property type="nucleotide sequence ID" value="NC_024829.1"/>
</dbReference>
<keyword evidence="13 16" id="KW-0472">Membrane</keyword>
<evidence type="ECO:0000259" key="19">
    <source>
        <dbReference type="Pfam" id="PF01010"/>
    </source>
</evidence>
<dbReference type="Pfam" id="PF01010">
    <property type="entry name" value="Proton_antipo_C"/>
    <property type="match status" value="1"/>
</dbReference>
<feature type="transmembrane region" description="Helical" evidence="16">
    <location>
        <begin position="627"/>
        <end position="646"/>
    </location>
</feature>
<feature type="transmembrane region" description="Helical" evidence="16">
    <location>
        <begin position="92"/>
        <end position="110"/>
    </location>
</feature>
<keyword evidence="12 16" id="KW-0520">NAD</keyword>
<reference evidence="20" key="1">
    <citation type="journal article" date="2014" name="BMC Genomics">
        <title>Six newly sequenced chloroplast genomes from prasinophyte green algae provide insights into the relationships among prasinophyte lineages and the diversity of streamlined genome architecture in picoplanktonic species.</title>
        <authorList>
            <person name="Lemieux C."/>
            <person name="Otis C."/>
            <person name="Turmel M."/>
        </authorList>
    </citation>
    <scope>NUCLEOTIDE SEQUENCE</scope>
</reference>
<dbReference type="PANTHER" id="PTHR42829">
    <property type="entry name" value="NADH-UBIQUINONE OXIDOREDUCTASE CHAIN 5"/>
    <property type="match status" value="1"/>
</dbReference>
<evidence type="ECO:0000256" key="5">
    <source>
        <dbReference type="ARBA" id="ARBA00018648"/>
    </source>
</evidence>
<dbReference type="GeneID" id="20356135"/>
<keyword evidence="16" id="KW-0813">Transport</keyword>
<dbReference type="EC" id="7.1.1.-" evidence="16"/>
<dbReference type="GO" id="GO:0048038">
    <property type="term" value="F:quinone binding"/>
    <property type="evidence" value="ECO:0007669"/>
    <property type="project" value="UniProtKB-KW"/>
</dbReference>
<keyword evidence="16 20" id="KW-0150">Chloroplast</keyword>
<evidence type="ECO:0000256" key="11">
    <source>
        <dbReference type="ARBA" id="ARBA00022989"/>
    </source>
</evidence>
<feature type="transmembrane region" description="Helical" evidence="16">
    <location>
        <begin position="354"/>
        <end position="373"/>
    </location>
</feature>
<keyword evidence="6 16" id="KW-0812">Transmembrane</keyword>
<dbReference type="InterPro" id="IPR001516">
    <property type="entry name" value="Proton_antipo_N"/>
</dbReference>
<dbReference type="InterPro" id="IPR002128">
    <property type="entry name" value="NADH_UbQ_OxRdtase_chlpt_su5_C"/>
</dbReference>
<evidence type="ECO:0000313" key="20">
    <source>
        <dbReference type="EMBL" id="AID67680.1"/>
    </source>
</evidence>
<keyword evidence="11 16" id="KW-1133">Transmembrane helix</keyword>
<feature type="transmembrane region" description="Helical" evidence="16">
    <location>
        <begin position="327"/>
        <end position="348"/>
    </location>
</feature>
<evidence type="ECO:0000256" key="12">
    <source>
        <dbReference type="ARBA" id="ARBA00023027"/>
    </source>
</evidence>
<dbReference type="PRINTS" id="PR01434">
    <property type="entry name" value="NADHDHGNASE5"/>
</dbReference>
<dbReference type="GO" id="GO:0042773">
    <property type="term" value="P:ATP synthesis coupled electron transport"/>
    <property type="evidence" value="ECO:0007669"/>
    <property type="project" value="InterPro"/>
</dbReference>
<dbReference type="GO" id="GO:0009535">
    <property type="term" value="C:chloroplast thylakoid membrane"/>
    <property type="evidence" value="ECO:0007669"/>
    <property type="project" value="UniProtKB-SubCell"/>
</dbReference>
<keyword evidence="9 16" id="KW-0618">Plastoquinone</keyword>
<evidence type="ECO:0000259" key="17">
    <source>
        <dbReference type="Pfam" id="PF00361"/>
    </source>
</evidence>
<evidence type="ECO:0000256" key="1">
    <source>
        <dbReference type="ARBA" id="ARBA00004059"/>
    </source>
</evidence>
<keyword evidence="8 16" id="KW-0521">NADP</keyword>
<dbReference type="GO" id="GO:0015990">
    <property type="term" value="P:electron transport coupled proton transport"/>
    <property type="evidence" value="ECO:0007669"/>
    <property type="project" value="TreeGrafter"/>
</dbReference>
<dbReference type="AlphaFoldDB" id="A0A088CIF9"/>
<feature type="domain" description="NADH:quinone oxidoreductase/Mrp antiporter transmembrane" evidence="17">
    <location>
        <begin position="141"/>
        <end position="441"/>
    </location>
</feature>
<feature type="transmembrane region" description="Helical" evidence="16">
    <location>
        <begin position="393"/>
        <end position="412"/>
    </location>
</feature>
<evidence type="ECO:0000256" key="9">
    <source>
        <dbReference type="ARBA" id="ARBA00022957"/>
    </source>
</evidence>
<dbReference type="Pfam" id="PF00662">
    <property type="entry name" value="Proton_antipo_N"/>
    <property type="match status" value="1"/>
</dbReference>
<evidence type="ECO:0000256" key="16">
    <source>
        <dbReference type="RuleBase" id="RU364062"/>
    </source>
</evidence>
<dbReference type="Gene3D" id="1.20.5.2700">
    <property type="match status" value="1"/>
</dbReference>
<evidence type="ECO:0000259" key="18">
    <source>
        <dbReference type="Pfam" id="PF00662"/>
    </source>
</evidence>
<evidence type="ECO:0000256" key="10">
    <source>
        <dbReference type="ARBA" id="ARBA00022967"/>
    </source>
</evidence>
<evidence type="ECO:0000256" key="13">
    <source>
        <dbReference type="ARBA" id="ARBA00023136"/>
    </source>
</evidence>
<feature type="transmembrane region" description="Helical" evidence="16">
    <location>
        <begin position="522"/>
        <end position="544"/>
    </location>
</feature>
<organism evidence="20">
    <name type="scientific">Nephroselmis astigmatica</name>
    <dbReference type="NCBI Taxonomy" id="259378"/>
    <lineage>
        <taxon>Eukaryota</taxon>
        <taxon>Viridiplantae</taxon>
        <taxon>Chlorophyta</taxon>
        <taxon>Nephroselmidophyceae</taxon>
        <taxon>Nephroselmidales</taxon>
        <taxon>Nephroselmidaceae</taxon>
        <taxon>Nephroselmis</taxon>
    </lineage>
</organism>
<name>A0A088CIF9_9CHLO</name>
<feature type="transmembrane region" description="Helical" evidence="16">
    <location>
        <begin position="260"/>
        <end position="281"/>
    </location>
</feature>
<evidence type="ECO:0000256" key="8">
    <source>
        <dbReference type="ARBA" id="ARBA00022857"/>
    </source>
</evidence>
<dbReference type="InterPro" id="IPR018393">
    <property type="entry name" value="NADHpl_OxRdtase_5_subgr"/>
</dbReference>
<evidence type="ECO:0000256" key="15">
    <source>
        <dbReference type="ARBA" id="ARBA00048026"/>
    </source>
</evidence>
<dbReference type="PRINTS" id="PR01435">
    <property type="entry name" value="NPOXDRDTASE5"/>
</dbReference>
<feature type="transmembrane region" description="Helical" evidence="16">
    <location>
        <begin position="187"/>
        <end position="209"/>
    </location>
</feature>
<keyword evidence="7 16" id="KW-0874">Quinone</keyword>
<comment type="similarity">
    <text evidence="3 16">Belongs to the complex I subunit 5 family.</text>
</comment>
<keyword evidence="16 20" id="KW-0934">Plastid</keyword>
<proteinExistence type="inferred from homology"/>
<comment type="function">
    <text evidence="1 16">NDH shuttles electrons from NAD(P)H:plastoquinone, via FMN and iron-sulfur (Fe-S) centers, to quinones in the photosynthetic chain and possibly in a chloroplast respiratory chain. The immediate electron acceptor for the enzyme in this species is believed to be plastoquinone. Couples the redox reaction to proton translocation, and thus conserves the redox energy in a proton gradient.</text>
</comment>
<comment type="catalytic activity">
    <reaction evidence="15 16">
        <text>a plastoquinone + NADH + (n+1) H(+)(in) = a plastoquinol + NAD(+) + n H(+)(out)</text>
        <dbReference type="Rhea" id="RHEA:42608"/>
        <dbReference type="Rhea" id="RHEA-COMP:9561"/>
        <dbReference type="Rhea" id="RHEA-COMP:9562"/>
        <dbReference type="ChEBI" id="CHEBI:15378"/>
        <dbReference type="ChEBI" id="CHEBI:17757"/>
        <dbReference type="ChEBI" id="CHEBI:57540"/>
        <dbReference type="ChEBI" id="CHEBI:57945"/>
        <dbReference type="ChEBI" id="CHEBI:62192"/>
    </reaction>
</comment>
<dbReference type="GO" id="GO:0008137">
    <property type="term" value="F:NADH dehydrogenase (ubiquinone) activity"/>
    <property type="evidence" value="ECO:0007669"/>
    <property type="project" value="InterPro"/>
</dbReference>
<feature type="transmembrane region" description="Helical" evidence="16">
    <location>
        <begin position="432"/>
        <end position="454"/>
    </location>
</feature>
<evidence type="ECO:0000256" key="6">
    <source>
        <dbReference type="ARBA" id="ARBA00022692"/>
    </source>
</evidence>
<comment type="subcellular location">
    <subcellularLocation>
        <location evidence="2 16">Plastid</location>
        <location evidence="2 16">Chloroplast thylakoid membrane</location>
        <topology evidence="2 16">Multi-pass membrane protein</topology>
    </subcellularLocation>
</comment>